<keyword evidence="3" id="KW-1185">Reference proteome</keyword>
<dbReference type="AlphaFoldDB" id="A0AA36FXB3"/>
<evidence type="ECO:0000256" key="1">
    <source>
        <dbReference type="SAM" id="SignalP"/>
    </source>
</evidence>
<evidence type="ECO:0000313" key="3">
    <source>
        <dbReference type="Proteomes" id="UP001177023"/>
    </source>
</evidence>
<evidence type="ECO:0008006" key="4">
    <source>
        <dbReference type="Google" id="ProtNLM"/>
    </source>
</evidence>
<keyword evidence="1" id="KW-0732">Signal</keyword>
<feature type="signal peptide" evidence="1">
    <location>
        <begin position="1"/>
        <end position="18"/>
    </location>
</feature>
<organism evidence="2 3">
    <name type="scientific">Mesorhabditis spiculigera</name>
    <dbReference type="NCBI Taxonomy" id="96644"/>
    <lineage>
        <taxon>Eukaryota</taxon>
        <taxon>Metazoa</taxon>
        <taxon>Ecdysozoa</taxon>
        <taxon>Nematoda</taxon>
        <taxon>Chromadorea</taxon>
        <taxon>Rhabditida</taxon>
        <taxon>Rhabditina</taxon>
        <taxon>Rhabditomorpha</taxon>
        <taxon>Rhabditoidea</taxon>
        <taxon>Rhabditidae</taxon>
        <taxon>Mesorhabditinae</taxon>
        <taxon>Mesorhabditis</taxon>
    </lineage>
</organism>
<sequence>MIIRVAAAVLALATTVYGACNCPTSSNRSSGTYQIQTPFDPDNGYMDCVPAAMQCNYTIGTGDPARGIGHFGVIEFTDPDGVLTISLQDPGYKTFTLDVNNYAGQNSSLNAYQPATATTTVTMVWSKNATTVHAVIYGYPLPISQPVVTTAATAMPTPVTVSDGPSPAGLLGVDLAIVVDLASKNTDTFNNMITFIKSAVGS</sequence>
<comment type="caution">
    <text evidence="2">The sequence shown here is derived from an EMBL/GenBank/DDBJ whole genome shotgun (WGS) entry which is preliminary data.</text>
</comment>
<dbReference type="EMBL" id="CATQJA010002410">
    <property type="protein sequence ID" value="CAJ0570595.1"/>
    <property type="molecule type" value="Genomic_DNA"/>
</dbReference>
<evidence type="ECO:0000313" key="2">
    <source>
        <dbReference type="EMBL" id="CAJ0570595.1"/>
    </source>
</evidence>
<reference evidence="2" key="1">
    <citation type="submission" date="2023-06" db="EMBL/GenBank/DDBJ databases">
        <authorList>
            <person name="Delattre M."/>
        </authorList>
    </citation>
    <scope>NUCLEOTIDE SEQUENCE</scope>
    <source>
        <strain evidence="2">AF72</strain>
    </source>
</reference>
<feature type="non-terminal residue" evidence="2">
    <location>
        <position position="202"/>
    </location>
</feature>
<proteinExistence type="predicted"/>
<name>A0AA36FXB3_9BILA</name>
<gene>
    <name evidence="2" type="ORF">MSPICULIGERA_LOCUS9032</name>
</gene>
<dbReference type="Proteomes" id="UP001177023">
    <property type="component" value="Unassembled WGS sequence"/>
</dbReference>
<protein>
    <recommendedName>
        <fullName evidence="4">CUB domain-containing protein</fullName>
    </recommendedName>
</protein>
<feature type="chain" id="PRO_5041388328" description="CUB domain-containing protein" evidence="1">
    <location>
        <begin position="19"/>
        <end position="202"/>
    </location>
</feature>
<accession>A0AA36FXB3</accession>